<dbReference type="Proteomes" id="UP000825935">
    <property type="component" value="Chromosome 10"/>
</dbReference>
<dbReference type="GO" id="GO:0003723">
    <property type="term" value="F:RNA binding"/>
    <property type="evidence" value="ECO:0007669"/>
    <property type="project" value="InterPro"/>
</dbReference>
<dbReference type="OrthoDB" id="185373at2759"/>
<keyword evidence="1" id="KW-0677">Repeat</keyword>
<accession>A0A8T2TSW5</accession>
<comment type="caution">
    <text evidence="3">The sequence shown here is derived from an EMBL/GenBank/DDBJ whole genome shotgun (WGS) entry which is preliminary data.</text>
</comment>
<evidence type="ECO:0000313" key="3">
    <source>
        <dbReference type="EMBL" id="KAH7426701.1"/>
    </source>
</evidence>
<dbReference type="Gene3D" id="1.25.40.10">
    <property type="entry name" value="Tetratricopeptide repeat domain"/>
    <property type="match status" value="1"/>
</dbReference>
<proteinExistence type="predicted"/>
<dbReference type="Pfam" id="PF01535">
    <property type="entry name" value="PPR"/>
    <property type="match status" value="1"/>
</dbReference>
<evidence type="ECO:0008006" key="5">
    <source>
        <dbReference type="Google" id="ProtNLM"/>
    </source>
</evidence>
<dbReference type="InterPro" id="IPR011990">
    <property type="entry name" value="TPR-like_helical_dom_sf"/>
</dbReference>
<dbReference type="InterPro" id="IPR046960">
    <property type="entry name" value="PPR_At4g14850-like_plant"/>
</dbReference>
<dbReference type="PANTHER" id="PTHR47926:SF486">
    <property type="entry name" value="(WILD MALAYSIAN BANANA) HYPOTHETICAL PROTEIN"/>
    <property type="match status" value="1"/>
</dbReference>
<dbReference type="PANTHER" id="PTHR47926">
    <property type="entry name" value="PENTATRICOPEPTIDE REPEAT-CONTAINING PROTEIN"/>
    <property type="match status" value="1"/>
</dbReference>
<protein>
    <recommendedName>
        <fullName evidence="5">Pentatricopeptide repeat-containing protein</fullName>
    </recommendedName>
</protein>
<evidence type="ECO:0000256" key="2">
    <source>
        <dbReference type="PROSITE-ProRule" id="PRU00708"/>
    </source>
</evidence>
<evidence type="ECO:0000256" key="1">
    <source>
        <dbReference type="ARBA" id="ARBA00022737"/>
    </source>
</evidence>
<sequence length="130" mass="14516">MLSESLQRNVLTFISLLSAFDHAGLIEEGQRCFESMNTHCHIIPNLEVRSCMVDMLSRAGHFDKAMYMIEKMPASDCLPLWSVLLGACQIWGNVEIGQWASDHVLRQNGDLAGAYVCMCTIYATAGMQKK</sequence>
<dbReference type="OMA" id="MNTHCHI"/>
<dbReference type="GO" id="GO:0009451">
    <property type="term" value="P:RNA modification"/>
    <property type="evidence" value="ECO:0007669"/>
    <property type="project" value="InterPro"/>
</dbReference>
<keyword evidence="4" id="KW-1185">Reference proteome</keyword>
<dbReference type="NCBIfam" id="TIGR00756">
    <property type="entry name" value="PPR"/>
    <property type="match status" value="1"/>
</dbReference>
<organism evidence="3 4">
    <name type="scientific">Ceratopteris richardii</name>
    <name type="common">Triangle waterfern</name>
    <dbReference type="NCBI Taxonomy" id="49495"/>
    <lineage>
        <taxon>Eukaryota</taxon>
        <taxon>Viridiplantae</taxon>
        <taxon>Streptophyta</taxon>
        <taxon>Embryophyta</taxon>
        <taxon>Tracheophyta</taxon>
        <taxon>Polypodiopsida</taxon>
        <taxon>Polypodiidae</taxon>
        <taxon>Polypodiales</taxon>
        <taxon>Pteridineae</taxon>
        <taxon>Pteridaceae</taxon>
        <taxon>Parkerioideae</taxon>
        <taxon>Ceratopteris</taxon>
    </lineage>
</organism>
<dbReference type="InterPro" id="IPR002885">
    <property type="entry name" value="PPR_rpt"/>
</dbReference>
<dbReference type="AlphaFoldDB" id="A0A8T2TSW5"/>
<dbReference type="PROSITE" id="PS51375">
    <property type="entry name" value="PPR"/>
    <property type="match status" value="1"/>
</dbReference>
<evidence type="ECO:0000313" key="4">
    <source>
        <dbReference type="Proteomes" id="UP000825935"/>
    </source>
</evidence>
<feature type="repeat" description="PPR" evidence="2">
    <location>
        <begin position="45"/>
        <end position="79"/>
    </location>
</feature>
<dbReference type="EMBL" id="CM035415">
    <property type="protein sequence ID" value="KAH7426701.1"/>
    <property type="molecule type" value="Genomic_DNA"/>
</dbReference>
<name>A0A8T2TSW5_CERRI</name>
<reference evidence="3" key="1">
    <citation type="submission" date="2021-08" db="EMBL/GenBank/DDBJ databases">
        <title>WGS assembly of Ceratopteris richardii.</title>
        <authorList>
            <person name="Marchant D.B."/>
            <person name="Chen G."/>
            <person name="Jenkins J."/>
            <person name="Shu S."/>
            <person name="Leebens-Mack J."/>
            <person name="Grimwood J."/>
            <person name="Schmutz J."/>
            <person name="Soltis P."/>
            <person name="Soltis D."/>
            <person name="Chen Z.-H."/>
        </authorList>
    </citation>
    <scope>NUCLEOTIDE SEQUENCE</scope>
    <source>
        <strain evidence="3">Whitten #5841</strain>
        <tissue evidence="3">Leaf</tissue>
    </source>
</reference>
<gene>
    <name evidence="3" type="ORF">KP509_10G013000</name>
</gene>